<evidence type="ECO:0000313" key="2">
    <source>
        <dbReference type="Proteomes" id="UP001516400"/>
    </source>
</evidence>
<dbReference type="Proteomes" id="UP001516400">
    <property type="component" value="Unassembled WGS sequence"/>
</dbReference>
<comment type="caution">
    <text evidence="1">The sequence shown here is derived from an EMBL/GenBank/DDBJ whole genome shotgun (WGS) entry which is preliminary data.</text>
</comment>
<gene>
    <name evidence="1" type="ORF">HHI36_002136</name>
</gene>
<accession>A0ABD2P9Q1</accession>
<proteinExistence type="predicted"/>
<reference evidence="1 2" key="1">
    <citation type="journal article" date="2021" name="BMC Biol.">
        <title>Horizontally acquired antibacterial genes associated with adaptive radiation of ladybird beetles.</title>
        <authorList>
            <person name="Li H.S."/>
            <person name="Tang X.F."/>
            <person name="Huang Y.H."/>
            <person name="Xu Z.Y."/>
            <person name="Chen M.L."/>
            <person name="Du X.Y."/>
            <person name="Qiu B.Y."/>
            <person name="Chen P.T."/>
            <person name="Zhang W."/>
            <person name="Slipinski A."/>
            <person name="Escalona H.E."/>
            <person name="Waterhouse R.M."/>
            <person name="Zwick A."/>
            <person name="Pang H."/>
        </authorList>
    </citation>
    <scope>NUCLEOTIDE SEQUENCE [LARGE SCALE GENOMIC DNA]</scope>
    <source>
        <strain evidence="1">SYSU2018</strain>
    </source>
</reference>
<keyword evidence="2" id="KW-1185">Reference proteome</keyword>
<name>A0ABD2P9Q1_9CUCU</name>
<dbReference type="AlphaFoldDB" id="A0ABD2P9Q1"/>
<dbReference type="EMBL" id="JABFTP020000185">
    <property type="protein sequence ID" value="KAL3287669.1"/>
    <property type="molecule type" value="Genomic_DNA"/>
</dbReference>
<evidence type="ECO:0000313" key="1">
    <source>
        <dbReference type="EMBL" id="KAL3287669.1"/>
    </source>
</evidence>
<sequence length="242" mass="27615">MDLAIAWTNSLNIQVKYSLNQRRVCLTEHWLASQSPSFLKIRNYNEGSVTVDHIHGGVLILTMDTLESEEIFGIKELSVEMIVKMVAVRIPEKKIAILAVYRVPSGDFNVDFIEGSGKRNQLLNLIEPFGLHITTQEPFRLTKCIDNLITDISGDISETVTLLRSQVTSFCLLQENNHPKWIYRRSVTKNGINTLKKKMVSYNWKENLKMSQLSCQPQRCILTIELGREMLSTQKANGEKNC</sequence>
<organism evidence="1 2">
    <name type="scientific">Cryptolaemus montrouzieri</name>
    <dbReference type="NCBI Taxonomy" id="559131"/>
    <lineage>
        <taxon>Eukaryota</taxon>
        <taxon>Metazoa</taxon>
        <taxon>Ecdysozoa</taxon>
        <taxon>Arthropoda</taxon>
        <taxon>Hexapoda</taxon>
        <taxon>Insecta</taxon>
        <taxon>Pterygota</taxon>
        <taxon>Neoptera</taxon>
        <taxon>Endopterygota</taxon>
        <taxon>Coleoptera</taxon>
        <taxon>Polyphaga</taxon>
        <taxon>Cucujiformia</taxon>
        <taxon>Coccinelloidea</taxon>
        <taxon>Coccinellidae</taxon>
        <taxon>Scymninae</taxon>
        <taxon>Scymnini</taxon>
        <taxon>Cryptolaemus</taxon>
    </lineage>
</organism>
<protein>
    <submittedName>
        <fullName evidence="1">Uncharacterized protein</fullName>
    </submittedName>
</protein>